<keyword evidence="7" id="KW-1015">Disulfide bond</keyword>
<evidence type="ECO:0000259" key="9">
    <source>
        <dbReference type="PROSITE" id="PS51910"/>
    </source>
</evidence>
<evidence type="ECO:0000256" key="1">
    <source>
        <dbReference type="ARBA" id="ARBA00000822"/>
    </source>
</evidence>
<dbReference type="SUPFAM" id="SSF51445">
    <property type="entry name" value="(Trans)glycosidases"/>
    <property type="match status" value="1"/>
</dbReference>
<comment type="catalytic activity">
    <reaction evidence="1">
        <text>Random endo-hydrolysis of N-acetyl-beta-D-glucosaminide (1-&gt;4)-beta-linkages in chitin and chitodextrins.</text>
        <dbReference type="EC" id="3.2.1.14"/>
    </reaction>
</comment>
<comment type="subcellular location">
    <subcellularLocation>
        <location evidence="2">Secreted</location>
    </subcellularLocation>
</comment>
<keyword evidence="4" id="KW-0964">Secreted</keyword>
<comment type="caution">
    <text evidence="10">The sequence shown here is derived from an EMBL/GenBank/DDBJ whole genome shotgun (WGS) entry which is preliminary data.</text>
</comment>
<evidence type="ECO:0000313" key="11">
    <source>
        <dbReference type="Proteomes" id="UP001234787"/>
    </source>
</evidence>
<sequence>MCAEHDTAQNSLRRERFIRSPIPLTTFYVSFPAMERSEIRTASITVVLALLWSGASEGSISVYWGQNGNEASLVDTCASGNFAIVLLSFLITFGDGQTPVFLSLGGASGSYAAATVDDTRNVTTYLWNNFLGGQSDSRPLGDAVLDGIDFDIVATTDLSENLAKAVSALSTPDKKVYLSAAPECPYPDAHLGNALQTGLFDYVWIQFYNNPSCQYADGDASDLVNSWNQWTTSITTVQTEGFFLGLPASSAAAGSGFIPTDALITKVLPQVRASPNYGGVMLWSKYYDEQTGYSSAIVEAVRQPNKLYALYLKIIIID</sequence>
<gene>
    <name evidence="10" type="ORF">SUGI_1514810</name>
</gene>
<dbReference type="InterPro" id="IPR017853">
    <property type="entry name" value="GH"/>
</dbReference>
<dbReference type="AlphaFoldDB" id="A0AAD3NW64"/>
<dbReference type="PROSITE" id="PS51910">
    <property type="entry name" value="GH18_2"/>
    <property type="match status" value="1"/>
</dbReference>
<evidence type="ECO:0000256" key="2">
    <source>
        <dbReference type="ARBA" id="ARBA00004613"/>
    </source>
</evidence>
<evidence type="ECO:0000256" key="7">
    <source>
        <dbReference type="ARBA" id="ARBA00023157"/>
    </source>
</evidence>
<dbReference type="InterPro" id="IPR001223">
    <property type="entry name" value="Glyco_hydro18_cat"/>
</dbReference>
<evidence type="ECO:0000256" key="6">
    <source>
        <dbReference type="ARBA" id="ARBA00023024"/>
    </source>
</evidence>
<evidence type="ECO:0000256" key="3">
    <source>
        <dbReference type="ARBA" id="ARBA00009121"/>
    </source>
</evidence>
<evidence type="ECO:0000256" key="5">
    <source>
        <dbReference type="ARBA" id="ARBA00022729"/>
    </source>
</evidence>
<dbReference type="Proteomes" id="UP001234787">
    <property type="component" value="Unassembled WGS sequence"/>
</dbReference>
<dbReference type="PANTHER" id="PTHR45708:SF22">
    <property type="entry name" value="ACIDIC ENDOCHITINASE"/>
    <property type="match status" value="1"/>
</dbReference>
<dbReference type="InterPro" id="IPR050542">
    <property type="entry name" value="Glycosyl_Hydrlase18_Chitinase"/>
</dbReference>
<dbReference type="PANTHER" id="PTHR45708">
    <property type="entry name" value="ENDOCHITINASE"/>
    <property type="match status" value="1"/>
</dbReference>
<dbReference type="GO" id="GO:0004568">
    <property type="term" value="F:chitinase activity"/>
    <property type="evidence" value="ECO:0007669"/>
    <property type="project" value="TreeGrafter"/>
</dbReference>
<keyword evidence="5" id="KW-0732">Signal</keyword>
<organism evidence="10 11">
    <name type="scientific">Cryptomeria japonica</name>
    <name type="common">Japanese cedar</name>
    <name type="synonym">Cupressus japonica</name>
    <dbReference type="NCBI Taxonomy" id="3369"/>
    <lineage>
        <taxon>Eukaryota</taxon>
        <taxon>Viridiplantae</taxon>
        <taxon>Streptophyta</taxon>
        <taxon>Embryophyta</taxon>
        <taxon>Tracheophyta</taxon>
        <taxon>Spermatophyta</taxon>
        <taxon>Pinopsida</taxon>
        <taxon>Pinidae</taxon>
        <taxon>Conifers II</taxon>
        <taxon>Cupressales</taxon>
        <taxon>Cupressaceae</taxon>
        <taxon>Cryptomeria</taxon>
    </lineage>
</organism>
<dbReference type="GO" id="GO:0005576">
    <property type="term" value="C:extracellular region"/>
    <property type="evidence" value="ECO:0007669"/>
    <property type="project" value="TreeGrafter"/>
</dbReference>
<evidence type="ECO:0000256" key="8">
    <source>
        <dbReference type="ARBA" id="ARBA00023277"/>
    </source>
</evidence>
<comment type="similarity">
    <text evidence="3">Belongs to the glycosyl hydrolase 18 family. Chitinase class II subfamily.</text>
</comment>
<name>A0AAD3NW64_CRYJA</name>
<keyword evidence="11" id="KW-1185">Reference proteome</keyword>
<evidence type="ECO:0000256" key="4">
    <source>
        <dbReference type="ARBA" id="ARBA00022525"/>
    </source>
</evidence>
<feature type="domain" description="GH18" evidence="9">
    <location>
        <begin position="58"/>
        <end position="304"/>
    </location>
</feature>
<dbReference type="Pfam" id="PF00704">
    <property type="entry name" value="Glyco_hydro_18"/>
    <property type="match status" value="1"/>
</dbReference>
<dbReference type="CDD" id="cd02877">
    <property type="entry name" value="GH18_hevamine_XipI_class_III"/>
    <property type="match status" value="1"/>
</dbReference>
<dbReference type="InterPro" id="IPR045321">
    <property type="entry name" value="Cts1-like"/>
</dbReference>
<dbReference type="EMBL" id="BSEH01001094">
    <property type="protein sequence ID" value="GLJ59577.1"/>
    <property type="molecule type" value="Genomic_DNA"/>
</dbReference>
<proteinExistence type="inferred from homology"/>
<dbReference type="GO" id="GO:0005975">
    <property type="term" value="P:carbohydrate metabolic process"/>
    <property type="evidence" value="ECO:0007669"/>
    <property type="project" value="InterPro"/>
</dbReference>
<accession>A0AAD3NW64</accession>
<protein>
    <recommendedName>
        <fullName evidence="9">GH18 domain-containing protein</fullName>
    </recommendedName>
</protein>
<evidence type="ECO:0000313" key="10">
    <source>
        <dbReference type="EMBL" id="GLJ59577.1"/>
    </source>
</evidence>
<keyword evidence="6" id="KW-0624">Polysaccharide degradation</keyword>
<dbReference type="Gene3D" id="3.20.20.80">
    <property type="entry name" value="Glycosidases"/>
    <property type="match status" value="1"/>
</dbReference>
<reference evidence="10" key="1">
    <citation type="submission" date="2022-12" db="EMBL/GenBank/DDBJ databases">
        <title>Chromosome-Level Genome Assembly of Japanese Cedar (Cryptomeriajaponica D. Don).</title>
        <authorList>
            <person name="Fujino T."/>
            <person name="Yamaguchi K."/>
            <person name="Yokoyama T."/>
            <person name="Hamanaka T."/>
            <person name="Harazono Y."/>
            <person name="Kamada H."/>
            <person name="Kobayashi W."/>
            <person name="Ujino-Ihara T."/>
            <person name="Uchiyama K."/>
            <person name="Matsumoto A."/>
            <person name="Izuno A."/>
            <person name="Tsumura Y."/>
            <person name="Toyoda A."/>
            <person name="Shigenobu S."/>
            <person name="Moriguchi Y."/>
            <person name="Ueno S."/>
            <person name="Kasahara M."/>
        </authorList>
    </citation>
    <scope>NUCLEOTIDE SEQUENCE</scope>
</reference>
<keyword evidence="6" id="KW-0146">Chitin degradation</keyword>
<keyword evidence="8" id="KW-0119">Carbohydrate metabolism</keyword>